<feature type="domain" description="POTRA" evidence="21">
    <location>
        <begin position="467"/>
        <end position="547"/>
    </location>
</feature>
<evidence type="ECO:0000256" key="19">
    <source>
        <dbReference type="SAM" id="SignalP"/>
    </source>
</evidence>
<dbReference type="Proteomes" id="UP000887577">
    <property type="component" value="Unplaced"/>
</dbReference>
<keyword evidence="15" id="KW-0482">Metalloprotease</keyword>
<dbReference type="FunFam" id="3.10.20.310:FF:000004">
    <property type="entry name" value="Outer membrane protein assembly factor BamA"/>
    <property type="match status" value="1"/>
</dbReference>
<evidence type="ECO:0000313" key="23">
    <source>
        <dbReference type="WBParaSite" id="PSU_v2.g362.t1"/>
    </source>
</evidence>
<evidence type="ECO:0000256" key="16">
    <source>
        <dbReference type="ARBA" id="ARBA00023136"/>
    </source>
</evidence>
<dbReference type="InterPro" id="IPR010827">
    <property type="entry name" value="BamA/TamA_POTRA"/>
</dbReference>
<accession>A0A914YVD2</accession>
<dbReference type="GO" id="GO:0019867">
    <property type="term" value="C:outer membrane"/>
    <property type="evidence" value="ECO:0007669"/>
    <property type="project" value="InterPro"/>
</dbReference>
<comment type="similarity">
    <text evidence="3">Belongs to the peptidase M50A family.</text>
</comment>
<evidence type="ECO:0000256" key="15">
    <source>
        <dbReference type="ARBA" id="ARBA00023049"/>
    </source>
</evidence>
<feature type="domain" description="PDZ" evidence="20">
    <location>
        <begin position="268"/>
        <end position="360"/>
    </location>
</feature>
<evidence type="ECO:0000259" key="21">
    <source>
        <dbReference type="PROSITE" id="PS51779"/>
    </source>
</evidence>
<keyword evidence="8 17" id="KW-0808">Transferase</keyword>
<dbReference type="InterPro" id="IPR008915">
    <property type="entry name" value="Peptidase_M50"/>
</dbReference>
<dbReference type="EC" id="2.7.7.41" evidence="17"/>
<evidence type="ECO:0000313" key="22">
    <source>
        <dbReference type="Proteomes" id="UP000887577"/>
    </source>
</evidence>
<evidence type="ECO:0000256" key="6">
    <source>
        <dbReference type="ARBA" id="ARBA00022519"/>
    </source>
</evidence>
<dbReference type="GO" id="GO:0006508">
    <property type="term" value="P:proteolysis"/>
    <property type="evidence" value="ECO:0007669"/>
    <property type="project" value="UniProtKB-KW"/>
</dbReference>
<keyword evidence="19" id="KW-0732">Signal</keyword>
<dbReference type="Gene3D" id="2.30.42.10">
    <property type="match status" value="2"/>
</dbReference>
<comment type="catalytic activity">
    <reaction evidence="17">
        <text>a 1,2-diacyl-sn-glycero-3-phosphate + CTP + H(+) = a CDP-1,2-diacyl-sn-glycerol + diphosphate</text>
        <dbReference type="Rhea" id="RHEA:16229"/>
        <dbReference type="ChEBI" id="CHEBI:15378"/>
        <dbReference type="ChEBI" id="CHEBI:33019"/>
        <dbReference type="ChEBI" id="CHEBI:37563"/>
        <dbReference type="ChEBI" id="CHEBI:58332"/>
        <dbReference type="ChEBI" id="CHEBI:58608"/>
        <dbReference type="EC" id="2.7.7.41"/>
    </reaction>
</comment>
<dbReference type="GO" id="GO:0046872">
    <property type="term" value="F:metal ion binding"/>
    <property type="evidence" value="ECO:0007669"/>
    <property type="project" value="UniProtKB-KW"/>
</dbReference>
<feature type="transmembrane region" description="Helical" evidence="18">
    <location>
        <begin position="167"/>
        <end position="188"/>
    </location>
</feature>
<dbReference type="CDD" id="cd23082">
    <property type="entry name" value="cpPDZ1_EcRseP-like"/>
    <property type="match status" value="1"/>
</dbReference>
<evidence type="ECO:0000256" key="8">
    <source>
        <dbReference type="ARBA" id="ARBA00022679"/>
    </source>
</evidence>
<comment type="pathway">
    <text evidence="17">Phospholipid metabolism; CDP-diacylglycerol biosynthesis; CDP-diacylglycerol from sn-glycerol 3-phosphate: step 3/3.</text>
</comment>
<comment type="similarity">
    <text evidence="4 17">Belongs to the CDS family.</text>
</comment>
<reference evidence="23" key="1">
    <citation type="submission" date="2022-11" db="UniProtKB">
        <authorList>
            <consortium name="WormBaseParasite"/>
        </authorList>
    </citation>
    <scope>IDENTIFICATION</scope>
</reference>
<evidence type="ECO:0000256" key="18">
    <source>
        <dbReference type="SAM" id="Phobius"/>
    </source>
</evidence>
<dbReference type="NCBIfam" id="TIGR00054">
    <property type="entry name" value="RIP metalloprotease RseP"/>
    <property type="match status" value="1"/>
</dbReference>
<comment type="cofactor">
    <cofactor evidence="1">
        <name>Zn(2+)</name>
        <dbReference type="ChEBI" id="CHEBI:29105"/>
    </cofactor>
</comment>
<evidence type="ECO:0000256" key="10">
    <source>
        <dbReference type="ARBA" id="ARBA00022723"/>
    </source>
</evidence>
<evidence type="ECO:0000256" key="14">
    <source>
        <dbReference type="ARBA" id="ARBA00022989"/>
    </source>
</evidence>
<dbReference type="WBParaSite" id="PSU_v2.g362.t1">
    <property type="protein sequence ID" value="PSU_v2.g362.t1"/>
    <property type="gene ID" value="PSU_v2.g362"/>
</dbReference>
<dbReference type="InterPro" id="IPR004387">
    <property type="entry name" value="Pept_M50_Zn"/>
</dbReference>
<dbReference type="CDD" id="cd06163">
    <property type="entry name" value="S2P-M50_PDZ_RseP-like"/>
    <property type="match status" value="1"/>
</dbReference>
<dbReference type="InterPro" id="IPR041489">
    <property type="entry name" value="PDZ_6"/>
</dbReference>
<dbReference type="GO" id="GO:0004605">
    <property type="term" value="F:phosphatidate cytidylyltransferase activity"/>
    <property type="evidence" value="ECO:0007669"/>
    <property type="project" value="UniProtKB-EC"/>
</dbReference>
<evidence type="ECO:0000256" key="13">
    <source>
        <dbReference type="ARBA" id="ARBA00022833"/>
    </source>
</evidence>
<evidence type="ECO:0000256" key="1">
    <source>
        <dbReference type="ARBA" id="ARBA00001947"/>
    </source>
</evidence>
<dbReference type="PROSITE" id="PS01315">
    <property type="entry name" value="CDS"/>
    <property type="match status" value="1"/>
</dbReference>
<evidence type="ECO:0000256" key="3">
    <source>
        <dbReference type="ARBA" id="ARBA00009989"/>
    </source>
</evidence>
<dbReference type="PROSITE" id="PS50106">
    <property type="entry name" value="PDZ"/>
    <property type="match status" value="1"/>
</dbReference>
<keyword evidence="16 18" id="KW-0472">Membrane</keyword>
<dbReference type="SMART" id="SM00228">
    <property type="entry name" value="PDZ"/>
    <property type="match status" value="2"/>
</dbReference>
<keyword evidence="12" id="KW-0378">Hydrolase</keyword>
<feature type="signal peptide" evidence="19">
    <location>
        <begin position="1"/>
        <end position="22"/>
    </location>
</feature>
<dbReference type="NCBIfam" id="NF008046">
    <property type="entry name" value="PRK10779.1"/>
    <property type="match status" value="1"/>
</dbReference>
<dbReference type="FunFam" id="2.30.42.10:FF:000095">
    <property type="entry name" value="Zinc metalloprotease"/>
    <property type="match status" value="1"/>
</dbReference>
<comment type="subcellular location">
    <subcellularLocation>
        <location evidence="2">Cell inner membrane</location>
        <topology evidence="2">Multi-pass membrane protein</topology>
    </subcellularLocation>
</comment>
<dbReference type="Gene3D" id="3.10.20.310">
    <property type="entry name" value="membrane protein fhac"/>
    <property type="match status" value="2"/>
</dbReference>
<keyword evidence="13" id="KW-0862">Zinc</keyword>
<keyword evidence="11" id="KW-0677">Repeat</keyword>
<sequence>MWANLDVAPVTLLICSIVAALASVLGDLTESMFKREAGIKDSGHLIPGHGGILDRIDSLTAADALTEGNMLSFLWDLASFIVALGVLITVHEFGHFWVARRCGVRVERFSIGFGKALWRRTDKLGTEYVIALIPLGGYVKMLDERAEPVVPELRHHAFNNKSVGQRAAIIAAGPVANFIFAIFAYWLVFIIGVPGVRPVVGEIAANSIAAEAQIAPGTELKAVDGIETPDWDAVRLQLVDKIGDESTTITVAPFGSDQRRDVKLDLRHWAFEPDKEDPVSSLGIRPRGPQIEPVLENVQPNSAASKAGLQAGDRIVKVDGQPLTQWVTFVMLVRDNPGKSLALEIERQGSPLSLTLIPESKPGNGKAIGFVGIEPKVIPLPDEYKVVRHSATVYGAEGFVVKDIHFEGLQRVAVGAALLSMPVRTGDTVNDEDISNTIRALFATGNFEDVRVLRDGDTLLVQVKERPTIASITFSGNKSVKDDMLKQNLEASGVRVGESLDRTTIADIEKGLEDFYYSVGKYSASVKAVVTPLPRNRVDLKLVFQEATIWIAVMPVSTSTLPRSV</sequence>
<keyword evidence="22" id="KW-1185">Reference proteome</keyword>
<evidence type="ECO:0000256" key="4">
    <source>
        <dbReference type="ARBA" id="ARBA00010185"/>
    </source>
</evidence>
<dbReference type="PANTHER" id="PTHR42837">
    <property type="entry name" value="REGULATOR OF SIGMA-E PROTEASE RSEP"/>
    <property type="match status" value="1"/>
</dbReference>
<dbReference type="AlphaFoldDB" id="A0A914YVD2"/>
<evidence type="ECO:0000256" key="2">
    <source>
        <dbReference type="ARBA" id="ARBA00004429"/>
    </source>
</evidence>
<dbReference type="Pfam" id="PF07244">
    <property type="entry name" value="POTRA"/>
    <property type="match status" value="1"/>
</dbReference>
<keyword evidence="7" id="KW-0645">Protease</keyword>
<dbReference type="FunFam" id="3.10.20.310:FF:000003">
    <property type="entry name" value="Outer membrane protein assembly factor BamA"/>
    <property type="match status" value="1"/>
</dbReference>
<dbReference type="InterPro" id="IPR000374">
    <property type="entry name" value="PC_trans"/>
</dbReference>
<evidence type="ECO:0000256" key="17">
    <source>
        <dbReference type="RuleBase" id="RU003938"/>
    </source>
</evidence>
<proteinExistence type="inferred from homology"/>
<dbReference type="GO" id="GO:0005886">
    <property type="term" value="C:plasma membrane"/>
    <property type="evidence" value="ECO:0007669"/>
    <property type="project" value="UniProtKB-SubCell"/>
</dbReference>
<name>A0A914YVD2_9BILA</name>
<dbReference type="CDD" id="cd23083">
    <property type="entry name" value="cpPDZ2_EcRseP-like"/>
    <property type="match status" value="1"/>
</dbReference>
<dbReference type="Pfam" id="PF01148">
    <property type="entry name" value="CTP_transf_1"/>
    <property type="match status" value="1"/>
</dbReference>
<organism evidence="22 23">
    <name type="scientific">Panagrolaimus superbus</name>
    <dbReference type="NCBI Taxonomy" id="310955"/>
    <lineage>
        <taxon>Eukaryota</taxon>
        <taxon>Metazoa</taxon>
        <taxon>Ecdysozoa</taxon>
        <taxon>Nematoda</taxon>
        <taxon>Chromadorea</taxon>
        <taxon>Rhabditida</taxon>
        <taxon>Tylenchina</taxon>
        <taxon>Panagrolaimomorpha</taxon>
        <taxon>Panagrolaimoidea</taxon>
        <taxon>Panagrolaimidae</taxon>
        <taxon>Panagrolaimus</taxon>
    </lineage>
</organism>
<dbReference type="GO" id="GO:0004222">
    <property type="term" value="F:metalloendopeptidase activity"/>
    <property type="evidence" value="ECO:0007669"/>
    <property type="project" value="InterPro"/>
</dbReference>
<dbReference type="InterPro" id="IPR036034">
    <property type="entry name" value="PDZ_sf"/>
</dbReference>
<feature type="domain" description="POTRA" evidence="21">
    <location>
        <begin position="399"/>
        <end position="466"/>
    </location>
</feature>
<dbReference type="PROSITE" id="PS51779">
    <property type="entry name" value="POTRA"/>
    <property type="match status" value="2"/>
</dbReference>
<evidence type="ECO:0000256" key="11">
    <source>
        <dbReference type="ARBA" id="ARBA00022737"/>
    </source>
</evidence>
<dbReference type="FunFam" id="2.30.42.10:FF:000094">
    <property type="entry name" value="Zinc metalloprotease"/>
    <property type="match status" value="1"/>
</dbReference>
<keyword evidence="14 18" id="KW-1133">Transmembrane helix</keyword>
<dbReference type="Pfam" id="PF17820">
    <property type="entry name" value="PDZ_6"/>
    <property type="match status" value="1"/>
</dbReference>
<evidence type="ECO:0000256" key="12">
    <source>
        <dbReference type="ARBA" id="ARBA00022801"/>
    </source>
</evidence>
<keyword evidence="17" id="KW-0548">Nucleotidyltransferase</keyword>
<feature type="chain" id="PRO_5037679508" description="Phosphatidate cytidylyltransferase" evidence="19">
    <location>
        <begin position="23"/>
        <end position="565"/>
    </location>
</feature>
<dbReference type="PANTHER" id="PTHR42837:SF2">
    <property type="entry name" value="MEMBRANE METALLOPROTEASE ARASP2, CHLOROPLASTIC-RELATED"/>
    <property type="match status" value="1"/>
</dbReference>
<dbReference type="Pfam" id="PF02163">
    <property type="entry name" value="Peptidase_M50"/>
    <property type="match status" value="1"/>
</dbReference>
<evidence type="ECO:0000256" key="9">
    <source>
        <dbReference type="ARBA" id="ARBA00022692"/>
    </source>
</evidence>
<dbReference type="InterPro" id="IPR034746">
    <property type="entry name" value="POTRA"/>
</dbReference>
<evidence type="ECO:0000259" key="20">
    <source>
        <dbReference type="PROSITE" id="PS50106"/>
    </source>
</evidence>
<evidence type="ECO:0000256" key="7">
    <source>
        <dbReference type="ARBA" id="ARBA00022670"/>
    </source>
</evidence>
<dbReference type="InterPro" id="IPR001478">
    <property type="entry name" value="PDZ"/>
</dbReference>
<keyword evidence="9 17" id="KW-0812">Transmembrane</keyword>
<keyword evidence="6" id="KW-0997">Cell inner membrane</keyword>
<protein>
    <recommendedName>
        <fullName evidence="17">Phosphatidate cytidylyltransferase</fullName>
        <ecNumber evidence="17">2.7.7.41</ecNumber>
    </recommendedName>
</protein>
<keyword evidence="5" id="KW-1003">Cell membrane</keyword>
<dbReference type="SUPFAM" id="SSF50156">
    <property type="entry name" value="PDZ domain-like"/>
    <property type="match status" value="2"/>
</dbReference>
<keyword evidence="10" id="KW-0479">Metal-binding</keyword>
<feature type="transmembrane region" description="Helical" evidence="18">
    <location>
        <begin position="77"/>
        <end position="98"/>
    </location>
</feature>
<evidence type="ECO:0000256" key="5">
    <source>
        <dbReference type="ARBA" id="ARBA00022475"/>
    </source>
</evidence>